<accession>A0A5S9P3G5</accession>
<comment type="similarity">
    <text evidence="8 9">Belongs to the TRAP transporter small permease family.</text>
</comment>
<dbReference type="AlphaFoldDB" id="A0A5S9P3G5"/>
<evidence type="ECO:0000256" key="6">
    <source>
        <dbReference type="ARBA" id="ARBA00022989"/>
    </source>
</evidence>
<dbReference type="GO" id="GO:0005886">
    <property type="term" value="C:plasma membrane"/>
    <property type="evidence" value="ECO:0007669"/>
    <property type="project" value="UniProtKB-SubCell"/>
</dbReference>
<comment type="subcellular location">
    <subcellularLocation>
        <location evidence="1 9">Cell inner membrane</location>
        <topology evidence="1 9">Multi-pass membrane protein</topology>
    </subcellularLocation>
</comment>
<evidence type="ECO:0000256" key="4">
    <source>
        <dbReference type="ARBA" id="ARBA00022519"/>
    </source>
</evidence>
<keyword evidence="7 9" id="KW-0472">Membrane</keyword>
<comment type="function">
    <text evidence="9">Part of the tripartite ATP-independent periplasmic (TRAP) transport system.</text>
</comment>
<organism evidence="11 12">
    <name type="scientific">Starkeya nomas</name>
    <dbReference type="NCBI Taxonomy" id="2666134"/>
    <lineage>
        <taxon>Bacteria</taxon>
        <taxon>Pseudomonadati</taxon>
        <taxon>Pseudomonadota</taxon>
        <taxon>Alphaproteobacteria</taxon>
        <taxon>Hyphomicrobiales</taxon>
        <taxon>Xanthobacteraceae</taxon>
        <taxon>Starkeya</taxon>
    </lineage>
</organism>
<keyword evidence="12" id="KW-1185">Reference proteome</keyword>
<keyword evidence="3" id="KW-1003">Cell membrane</keyword>
<keyword evidence="4 9" id="KW-0997">Cell inner membrane</keyword>
<evidence type="ECO:0000313" key="11">
    <source>
        <dbReference type="EMBL" id="CAA0097657.1"/>
    </source>
</evidence>
<feature type="transmembrane region" description="Helical" evidence="9">
    <location>
        <begin position="91"/>
        <end position="114"/>
    </location>
</feature>
<dbReference type="PANTHER" id="PTHR35011:SF4">
    <property type="entry name" value="SLL1102 PROTEIN"/>
    <property type="match status" value="1"/>
</dbReference>
<evidence type="ECO:0000256" key="3">
    <source>
        <dbReference type="ARBA" id="ARBA00022475"/>
    </source>
</evidence>
<dbReference type="InterPro" id="IPR055348">
    <property type="entry name" value="DctQ"/>
</dbReference>
<evidence type="ECO:0000313" key="12">
    <source>
        <dbReference type="Proteomes" id="UP000433050"/>
    </source>
</evidence>
<comment type="subunit">
    <text evidence="9">The complex comprises the extracytoplasmic solute receptor protein and the two transmembrane proteins.</text>
</comment>
<dbReference type="EMBL" id="CACSAS010000001">
    <property type="protein sequence ID" value="CAA0097657.1"/>
    <property type="molecule type" value="Genomic_DNA"/>
</dbReference>
<sequence>MGGLLAFSRVIDGLNERFGRIADYCVLFACLISAGNATVRYLLSYSTNGLLEIQWYLFGAVVLLGAPYTLQRNEHVRVDLLYMALSPRGRLWVDTIGFVVVLIPAGIYLTWLSFPFFWQSFVSDEMSQNAGGLILWPAKLLLPLGFALLTIQGISELIKRVAALAGAIEIETDYEKPLQ</sequence>
<evidence type="ECO:0000256" key="2">
    <source>
        <dbReference type="ARBA" id="ARBA00022448"/>
    </source>
</evidence>
<evidence type="ECO:0000256" key="7">
    <source>
        <dbReference type="ARBA" id="ARBA00023136"/>
    </source>
</evidence>
<name>A0A5S9P3G5_9HYPH</name>
<evidence type="ECO:0000256" key="8">
    <source>
        <dbReference type="ARBA" id="ARBA00038436"/>
    </source>
</evidence>
<dbReference type="GO" id="GO:0022857">
    <property type="term" value="F:transmembrane transporter activity"/>
    <property type="evidence" value="ECO:0007669"/>
    <property type="project" value="UniProtKB-UniRule"/>
</dbReference>
<gene>
    <name evidence="11" type="ORF">STARVERO_02169</name>
</gene>
<keyword evidence="5 9" id="KW-0812">Transmembrane</keyword>
<evidence type="ECO:0000256" key="1">
    <source>
        <dbReference type="ARBA" id="ARBA00004429"/>
    </source>
</evidence>
<dbReference type="Proteomes" id="UP000433050">
    <property type="component" value="Unassembled WGS sequence"/>
</dbReference>
<evidence type="ECO:0000256" key="9">
    <source>
        <dbReference type="RuleBase" id="RU369079"/>
    </source>
</evidence>
<dbReference type="InterPro" id="IPR007387">
    <property type="entry name" value="TRAP_DctQ"/>
</dbReference>
<keyword evidence="2 9" id="KW-0813">Transport</keyword>
<dbReference type="RefSeq" id="WP_144342129.1">
    <property type="nucleotide sequence ID" value="NZ_CACSAS010000001.1"/>
</dbReference>
<protein>
    <recommendedName>
        <fullName evidence="9">TRAP transporter small permease protein</fullName>
    </recommendedName>
</protein>
<feature type="transmembrane region" description="Helical" evidence="9">
    <location>
        <begin position="134"/>
        <end position="151"/>
    </location>
</feature>
<evidence type="ECO:0000256" key="5">
    <source>
        <dbReference type="ARBA" id="ARBA00022692"/>
    </source>
</evidence>
<keyword evidence="6 9" id="KW-1133">Transmembrane helix</keyword>
<reference evidence="11 12" key="1">
    <citation type="submission" date="2019-12" db="EMBL/GenBank/DDBJ databases">
        <authorList>
            <person name="Reyes-Prieto M."/>
        </authorList>
    </citation>
    <scope>NUCLEOTIDE SEQUENCE [LARGE SCALE GENOMIC DNA]</scope>
    <source>
        <strain evidence="11">HF14-78462</strain>
    </source>
</reference>
<evidence type="ECO:0000259" key="10">
    <source>
        <dbReference type="Pfam" id="PF04290"/>
    </source>
</evidence>
<feature type="domain" description="Tripartite ATP-independent periplasmic transporters DctQ component" evidence="10">
    <location>
        <begin position="31"/>
        <end position="161"/>
    </location>
</feature>
<feature type="transmembrane region" description="Helical" evidence="9">
    <location>
        <begin position="21"/>
        <end position="41"/>
    </location>
</feature>
<dbReference type="Pfam" id="PF04290">
    <property type="entry name" value="DctQ"/>
    <property type="match status" value="1"/>
</dbReference>
<feature type="transmembrane region" description="Helical" evidence="9">
    <location>
        <begin position="53"/>
        <end position="70"/>
    </location>
</feature>
<dbReference type="PANTHER" id="PTHR35011">
    <property type="entry name" value="2,3-DIKETO-L-GULONATE TRAP TRANSPORTER SMALL PERMEASE PROTEIN YIAM"/>
    <property type="match status" value="1"/>
</dbReference>
<proteinExistence type="inferred from homology"/>